<evidence type="ECO:0000259" key="5">
    <source>
        <dbReference type="Pfam" id="PF11935"/>
    </source>
</evidence>
<sequence length="753" mass="82561">MASPVKTPPMSEQIQQLNAARKMALENPGFFKQIIQGILPLTAPSAPVELRRWAADFIAEALACPALRTQDKENLTLAIVDALRSLVEAPDQDPLVLKAGIMAAASAYPVIVRWIILNTYHPPAWEAMSAIKSKILSIWENAPTPVKLCCIKFVQRVILAQTASNGTEPKHSGLDVNLAMIPPNHKFLDPRLLEAEAIGLLDRMLGGLQNNSSDALIVDATLNTLSILIRTRPATSSRITNAVLNFNPLKLANSPMTPKNKVLVKSMTKTTQMLLKHLFVRARDSHNPIAPRLNQQYERLQRSRLEIFDEANRKRALPEQAAAGYGDVKRQKTEGVAPQPPLRIQPLAPGPHTLAEVFSLTNNTGLQGFDVTVVPASLTARINVRTLASLDQGQLDMAINGVRNRLIALYAAAPAAAPVPVPVIGTATAQQASVNAETVALGVEEDDDAYEPDFYAAEDTEQILNKLDNAPPEESPEQNAKPDSALALGPFRLPPPPVLNPDTAVKVSQITAMRIFGPLSGLEDPLVRKPKAGLNRLAANSHDRDSWLTLITRLATRSTIGLGDGIKSEADATSSALGRPQMSLGNLIREMLFNYVLEDWRRRIEVAVAWCCEEWYNDRLTILNKLDGPLNYERCALRLMDGFLSYITAQDKVLTRFLSEIPQLSKELLGRLKGLCSDPTTVQLAMTSLLYLVMMKPPARELALDTVYEIWVEYEDARPLAEKYLHRWRPGFAETHAAADGAPTGNGTQAMTA</sequence>
<comment type="subcellular location">
    <subcellularLocation>
        <location evidence="1">Nucleus</location>
    </subcellularLocation>
</comment>
<dbReference type="InterPro" id="IPR021850">
    <property type="entry name" value="Symplekin/Pta1"/>
</dbReference>
<feature type="domain" description="Symplekin/Pta1 N-terminal" evidence="5">
    <location>
        <begin position="93"/>
        <end position="314"/>
    </location>
</feature>
<accession>A0ABR3DPI6</accession>
<evidence type="ECO:0000256" key="1">
    <source>
        <dbReference type="ARBA" id="ARBA00004123"/>
    </source>
</evidence>
<dbReference type="InterPro" id="IPR011989">
    <property type="entry name" value="ARM-like"/>
</dbReference>
<proteinExistence type="predicted"/>
<keyword evidence="3" id="KW-0539">Nucleus</keyword>
<evidence type="ECO:0000313" key="6">
    <source>
        <dbReference type="EMBL" id="KAL0474575.1"/>
    </source>
</evidence>
<keyword evidence="2" id="KW-0507">mRNA processing</keyword>
<dbReference type="PANTHER" id="PTHR15245:SF20">
    <property type="entry name" value="SYMPLEKIN"/>
    <property type="match status" value="1"/>
</dbReference>
<dbReference type="InterPro" id="IPR032460">
    <property type="entry name" value="Symplekin/Pta1_N"/>
</dbReference>
<comment type="caution">
    <text evidence="6">The sequence shown here is derived from an EMBL/GenBank/DDBJ whole genome shotgun (WGS) entry which is preliminary data.</text>
</comment>
<dbReference type="Pfam" id="PF11935">
    <property type="entry name" value="SYMPK_PTA1_N"/>
    <property type="match status" value="1"/>
</dbReference>
<feature type="region of interest" description="Disordered" evidence="4">
    <location>
        <begin position="467"/>
        <end position="486"/>
    </location>
</feature>
<dbReference type="EMBL" id="JAVLET010000001">
    <property type="protein sequence ID" value="KAL0474575.1"/>
    <property type="molecule type" value="Genomic_DNA"/>
</dbReference>
<dbReference type="PANTHER" id="PTHR15245">
    <property type="entry name" value="SYMPLEKIN-RELATED"/>
    <property type="match status" value="1"/>
</dbReference>
<evidence type="ECO:0000256" key="2">
    <source>
        <dbReference type="ARBA" id="ARBA00022664"/>
    </source>
</evidence>
<organism evidence="6 7">
    <name type="scientific">Neurospora intermedia</name>
    <dbReference type="NCBI Taxonomy" id="5142"/>
    <lineage>
        <taxon>Eukaryota</taxon>
        <taxon>Fungi</taxon>
        <taxon>Dikarya</taxon>
        <taxon>Ascomycota</taxon>
        <taxon>Pezizomycotina</taxon>
        <taxon>Sordariomycetes</taxon>
        <taxon>Sordariomycetidae</taxon>
        <taxon>Sordariales</taxon>
        <taxon>Sordariaceae</taxon>
        <taxon>Neurospora</taxon>
    </lineage>
</organism>
<reference evidence="6 7" key="1">
    <citation type="submission" date="2023-09" db="EMBL/GenBank/DDBJ databases">
        <title>Multi-omics analysis of a traditional fermented food reveals byproduct-associated fungal strains for waste-to-food upcycling.</title>
        <authorList>
            <consortium name="Lawrence Berkeley National Laboratory"/>
            <person name="Rekdal V.M."/>
            <person name="Villalobos-Escobedo J.M."/>
            <person name="Rodriguez-Valeron N."/>
            <person name="Garcia M.O."/>
            <person name="Vasquez D.P."/>
            <person name="Damayanti I."/>
            <person name="Sorensen P.M."/>
            <person name="Baidoo E.E."/>
            <person name="De Carvalho A.C."/>
            <person name="Riley R."/>
            <person name="Lipzen A."/>
            <person name="He G."/>
            <person name="Yan M."/>
            <person name="Haridas S."/>
            <person name="Daum C."/>
            <person name="Yoshinaga Y."/>
            <person name="Ng V."/>
            <person name="Grigoriev I.V."/>
            <person name="Munk R."/>
            <person name="Nuraida L."/>
            <person name="Wijaya C.H."/>
            <person name="Morales P.-C."/>
            <person name="Keasling J.D."/>
        </authorList>
    </citation>
    <scope>NUCLEOTIDE SEQUENCE [LARGE SCALE GENOMIC DNA]</scope>
    <source>
        <strain evidence="6 7">FGSC 2613</strain>
    </source>
</reference>
<dbReference type="Proteomes" id="UP001451303">
    <property type="component" value="Unassembled WGS sequence"/>
</dbReference>
<dbReference type="Gene3D" id="1.25.10.10">
    <property type="entry name" value="Leucine-rich Repeat Variant"/>
    <property type="match status" value="1"/>
</dbReference>
<evidence type="ECO:0000256" key="4">
    <source>
        <dbReference type="SAM" id="MobiDB-lite"/>
    </source>
</evidence>
<gene>
    <name evidence="6" type="ORF">QR685DRAFT_540076</name>
</gene>
<keyword evidence="7" id="KW-1185">Reference proteome</keyword>
<evidence type="ECO:0000313" key="7">
    <source>
        <dbReference type="Proteomes" id="UP001451303"/>
    </source>
</evidence>
<feature type="region of interest" description="Disordered" evidence="4">
    <location>
        <begin position="319"/>
        <end position="341"/>
    </location>
</feature>
<evidence type="ECO:0000256" key="3">
    <source>
        <dbReference type="ARBA" id="ARBA00023242"/>
    </source>
</evidence>
<protein>
    <recommendedName>
        <fullName evidence="5">Symplekin/Pta1 N-terminal domain-containing protein</fullName>
    </recommendedName>
</protein>
<name>A0ABR3DPI6_NEUIN</name>